<dbReference type="SUPFAM" id="SSF52540">
    <property type="entry name" value="P-loop containing nucleoside triphosphate hydrolases"/>
    <property type="match status" value="1"/>
</dbReference>
<dbReference type="GO" id="GO:0003689">
    <property type="term" value="F:DNA clamp loader activity"/>
    <property type="evidence" value="ECO:0007669"/>
    <property type="project" value="TreeGrafter"/>
</dbReference>
<evidence type="ECO:0000256" key="5">
    <source>
        <dbReference type="ARBA" id="ARBA00022840"/>
    </source>
</evidence>
<reference evidence="8" key="1">
    <citation type="submission" date="2022-12" db="EMBL/GenBank/DDBJ databases">
        <title>Draft genome assemblies for two species of Escallonia (Escalloniales).</title>
        <authorList>
            <person name="Chanderbali A."/>
            <person name="Dervinis C."/>
            <person name="Anghel I."/>
            <person name="Soltis D."/>
            <person name="Soltis P."/>
            <person name="Zapata F."/>
        </authorList>
    </citation>
    <scope>NUCLEOTIDE SEQUENCE</scope>
    <source>
        <strain evidence="8">UCBG64.0493</strain>
        <tissue evidence="8">Leaf</tissue>
    </source>
</reference>
<protein>
    <recommendedName>
        <fullName evidence="10">Cell cycle checkpoint protein RAD17</fullName>
    </recommendedName>
</protein>
<dbReference type="InterPro" id="IPR027417">
    <property type="entry name" value="P-loop_NTPase"/>
</dbReference>
<dbReference type="PANTHER" id="PTHR12172">
    <property type="entry name" value="CELL CYCLE CHECKPOINT PROTEIN RAD17"/>
    <property type="match status" value="1"/>
</dbReference>
<keyword evidence="6" id="KW-0539">Nucleus</keyword>
<dbReference type="Gene3D" id="3.40.50.300">
    <property type="entry name" value="P-loop containing nucleotide triphosphate hydrolases"/>
    <property type="match status" value="1"/>
</dbReference>
<keyword evidence="4" id="KW-0227">DNA damage</keyword>
<evidence type="ECO:0008006" key="10">
    <source>
        <dbReference type="Google" id="ProtNLM"/>
    </source>
</evidence>
<dbReference type="GO" id="GO:0000077">
    <property type="term" value="P:DNA damage checkpoint signaling"/>
    <property type="evidence" value="ECO:0007669"/>
    <property type="project" value="TreeGrafter"/>
</dbReference>
<dbReference type="GO" id="GO:0005524">
    <property type="term" value="F:ATP binding"/>
    <property type="evidence" value="ECO:0007669"/>
    <property type="project" value="UniProtKB-KW"/>
</dbReference>
<comment type="similarity">
    <text evidence="2">Belongs to the rad17/RAD24 family.</text>
</comment>
<dbReference type="GO" id="GO:0006281">
    <property type="term" value="P:DNA repair"/>
    <property type="evidence" value="ECO:0007669"/>
    <property type="project" value="InterPro"/>
</dbReference>
<dbReference type="GO" id="GO:0005634">
    <property type="term" value="C:nucleus"/>
    <property type="evidence" value="ECO:0007669"/>
    <property type="project" value="UniProtKB-SubCell"/>
</dbReference>
<dbReference type="GO" id="GO:0033314">
    <property type="term" value="P:mitotic DNA replication checkpoint signaling"/>
    <property type="evidence" value="ECO:0007669"/>
    <property type="project" value="TreeGrafter"/>
</dbReference>
<dbReference type="InterPro" id="IPR004582">
    <property type="entry name" value="Checkpoint_prot_Rad17_Rad24"/>
</dbReference>
<evidence type="ECO:0000313" key="8">
    <source>
        <dbReference type="EMBL" id="KAK3022980.1"/>
    </source>
</evidence>
<keyword evidence="5" id="KW-0067">ATP-binding</keyword>
<name>A0AA89B0S7_9ASTE</name>
<dbReference type="AlphaFoldDB" id="A0AA89B0S7"/>
<keyword evidence="9" id="KW-1185">Reference proteome</keyword>
<dbReference type="FunFam" id="3.40.50.300:FF:001661">
    <property type="entry name" value="RAD17 checkpoint clamp loader component"/>
    <property type="match status" value="1"/>
</dbReference>
<accession>A0AA89B0S7</accession>
<sequence>MKGKIESGSGRSVRNDLWVDKYKPSSLEELAVEEVKSWFEERLGTAKEEVCNNVLLITGQAGVGKSATVHVIASHLGALLCEWNTPAPTIWQEHLHNSSAGMRYMSKLDEFENSVERIRKFGLIPQSCTGGSEKSTILLIDDLPVVYGKVASRRLHSCLHLLAQSTRIPTAILITDYSKADAGDFTTRCLEELQSSLQSAGTCKVAFNPITVNSIKKILFKICREEQFKVTAEEIDLIAKASGGDIRHAITSLQYFCLKPHPMFSISCSNGTPTYPRERCDEINQLDDRLSTTFGRDETLSLFHALGKFLHNKRETENSIPPDTSAYLLRERFKRSPLKMDAPEKVLSQAHGQARPIADFLHENVLDFLGEEASDDAWVVASYLSDADRLLASVNGILSRNYEAENVLQSAAASVAVRGVLFGNCHPLSSRWHAIRRPQLWQVEQSQWHKKIEMVSQRSVGYNGVNLSDLTLIATESKPVLKWLGSRASDGFEAHRMSVAAHVVEDDHNNEISDDEIEDW</sequence>
<gene>
    <name evidence="8" type="ORF">RJ639_046684</name>
</gene>
<evidence type="ECO:0000256" key="2">
    <source>
        <dbReference type="ARBA" id="ARBA00006168"/>
    </source>
</evidence>
<comment type="subcellular location">
    <subcellularLocation>
        <location evidence="1">Nucleus</location>
    </subcellularLocation>
</comment>
<proteinExistence type="inferred from homology"/>
<dbReference type="Pfam" id="PF03215">
    <property type="entry name" value="Rad17"/>
    <property type="match status" value="1"/>
</dbReference>
<evidence type="ECO:0000256" key="3">
    <source>
        <dbReference type="ARBA" id="ARBA00022741"/>
    </source>
</evidence>
<evidence type="ECO:0000256" key="7">
    <source>
        <dbReference type="ARBA" id="ARBA00023306"/>
    </source>
</evidence>
<dbReference type="PANTHER" id="PTHR12172:SF0">
    <property type="entry name" value="CELL CYCLE CHECKPOINT PROTEIN RAD17"/>
    <property type="match status" value="1"/>
</dbReference>
<evidence type="ECO:0000256" key="6">
    <source>
        <dbReference type="ARBA" id="ARBA00023242"/>
    </source>
</evidence>
<evidence type="ECO:0000256" key="1">
    <source>
        <dbReference type="ARBA" id="ARBA00004123"/>
    </source>
</evidence>
<organism evidence="8 9">
    <name type="scientific">Escallonia herrerae</name>
    <dbReference type="NCBI Taxonomy" id="1293975"/>
    <lineage>
        <taxon>Eukaryota</taxon>
        <taxon>Viridiplantae</taxon>
        <taxon>Streptophyta</taxon>
        <taxon>Embryophyta</taxon>
        <taxon>Tracheophyta</taxon>
        <taxon>Spermatophyta</taxon>
        <taxon>Magnoliopsida</taxon>
        <taxon>eudicotyledons</taxon>
        <taxon>Gunneridae</taxon>
        <taxon>Pentapetalae</taxon>
        <taxon>asterids</taxon>
        <taxon>campanulids</taxon>
        <taxon>Escalloniales</taxon>
        <taxon>Escalloniaceae</taxon>
        <taxon>Escallonia</taxon>
    </lineage>
</organism>
<dbReference type="Gene3D" id="1.10.8.60">
    <property type="match status" value="1"/>
</dbReference>
<dbReference type="InterPro" id="IPR047854">
    <property type="entry name" value="RFC_lid"/>
</dbReference>
<dbReference type="EMBL" id="JAVXUP010000683">
    <property type="protein sequence ID" value="KAK3022980.1"/>
    <property type="molecule type" value="Genomic_DNA"/>
</dbReference>
<evidence type="ECO:0000313" key="9">
    <source>
        <dbReference type="Proteomes" id="UP001188597"/>
    </source>
</evidence>
<dbReference type="GO" id="GO:0003682">
    <property type="term" value="F:chromatin binding"/>
    <property type="evidence" value="ECO:0007669"/>
    <property type="project" value="TreeGrafter"/>
</dbReference>
<evidence type="ECO:0000256" key="4">
    <source>
        <dbReference type="ARBA" id="ARBA00022763"/>
    </source>
</evidence>
<keyword evidence="3" id="KW-0547">Nucleotide-binding</keyword>
<dbReference type="CDD" id="cd18140">
    <property type="entry name" value="HLD_clamp_RFC"/>
    <property type="match status" value="1"/>
</dbReference>
<comment type="caution">
    <text evidence="8">The sequence shown here is derived from an EMBL/GenBank/DDBJ whole genome shotgun (WGS) entry which is preliminary data.</text>
</comment>
<keyword evidence="7" id="KW-0131">Cell cycle</keyword>
<dbReference type="Proteomes" id="UP001188597">
    <property type="component" value="Unassembled WGS sequence"/>
</dbReference>